<organism evidence="1 2">
    <name type="scientific">Kwoniella heveanensis BCC8398</name>
    <dbReference type="NCBI Taxonomy" id="1296120"/>
    <lineage>
        <taxon>Eukaryota</taxon>
        <taxon>Fungi</taxon>
        <taxon>Dikarya</taxon>
        <taxon>Basidiomycota</taxon>
        <taxon>Agaricomycotina</taxon>
        <taxon>Tremellomycetes</taxon>
        <taxon>Tremellales</taxon>
        <taxon>Cryptococcaceae</taxon>
        <taxon>Kwoniella</taxon>
    </lineage>
</organism>
<gene>
    <name evidence="1" type="ORF">I316_00700</name>
</gene>
<dbReference type="EMBL" id="KV700122">
    <property type="protein sequence ID" value="OCF37574.1"/>
    <property type="molecule type" value="Genomic_DNA"/>
</dbReference>
<dbReference type="OrthoDB" id="531564at2759"/>
<dbReference type="Proteomes" id="UP000092666">
    <property type="component" value="Unassembled WGS sequence"/>
</dbReference>
<evidence type="ECO:0000313" key="2">
    <source>
        <dbReference type="Proteomes" id="UP000092666"/>
    </source>
</evidence>
<evidence type="ECO:0000313" key="1">
    <source>
        <dbReference type="EMBL" id="OCF37574.1"/>
    </source>
</evidence>
<proteinExistence type="predicted"/>
<dbReference type="AlphaFoldDB" id="A0A1B9H2S2"/>
<dbReference type="STRING" id="1296120.A0A1B9H2S2"/>
<reference evidence="2" key="2">
    <citation type="submission" date="2013-12" db="EMBL/GenBank/DDBJ databases">
        <title>Evolution of pathogenesis and genome organization in the Tremellales.</title>
        <authorList>
            <person name="Cuomo C."/>
            <person name="Litvintseva A."/>
            <person name="Heitman J."/>
            <person name="Chen Y."/>
            <person name="Sun S."/>
            <person name="Springer D."/>
            <person name="Dromer F."/>
            <person name="Young S."/>
            <person name="Zeng Q."/>
            <person name="Chapman S."/>
            <person name="Gujja S."/>
            <person name="Saif S."/>
            <person name="Birren B."/>
        </authorList>
    </citation>
    <scope>NUCLEOTIDE SEQUENCE [LARGE SCALE GENOMIC DNA]</scope>
    <source>
        <strain evidence="2">BCC8398</strain>
    </source>
</reference>
<name>A0A1B9H2S2_9TREE</name>
<keyword evidence="2" id="KW-1185">Reference proteome</keyword>
<reference evidence="1 2" key="1">
    <citation type="submission" date="2013-07" db="EMBL/GenBank/DDBJ databases">
        <title>The Genome Sequence of Cryptococcus heveanensis BCC8398.</title>
        <authorList>
            <consortium name="The Broad Institute Genome Sequencing Platform"/>
            <person name="Cuomo C."/>
            <person name="Litvintseva A."/>
            <person name="Chen Y."/>
            <person name="Heitman J."/>
            <person name="Sun S."/>
            <person name="Springer D."/>
            <person name="Dromer F."/>
            <person name="Young S.K."/>
            <person name="Zeng Q."/>
            <person name="Gargeya S."/>
            <person name="Fitzgerald M."/>
            <person name="Abouelleil A."/>
            <person name="Alvarado L."/>
            <person name="Berlin A.M."/>
            <person name="Chapman S.B."/>
            <person name="Dewar J."/>
            <person name="Goldberg J."/>
            <person name="Griggs A."/>
            <person name="Gujja S."/>
            <person name="Hansen M."/>
            <person name="Howarth C."/>
            <person name="Imamovic A."/>
            <person name="Larimer J."/>
            <person name="McCowan C."/>
            <person name="Murphy C."/>
            <person name="Pearson M."/>
            <person name="Priest M."/>
            <person name="Roberts A."/>
            <person name="Saif S."/>
            <person name="Shea T."/>
            <person name="Sykes S."/>
            <person name="Wortman J."/>
            <person name="Nusbaum C."/>
            <person name="Birren B."/>
        </authorList>
    </citation>
    <scope>NUCLEOTIDE SEQUENCE [LARGE SCALE GENOMIC DNA]</scope>
    <source>
        <strain evidence="1 2">BCC8398</strain>
    </source>
</reference>
<sequence length="139" mass="16136">MEPMWCQDWNRGRSEQEWDEVRRRWSQATHMDGCGKFRQHDAGAKTDASLSRVVARMVCQEGEEDMVTVDKGIACGLRRETALKKGEQDKTTGHEMGWDGMGWDRMRPRFHPHPPSLLHRGLAKALGAGMWFFIFYRAR</sequence>
<protein>
    <submittedName>
        <fullName evidence="1">Uncharacterized protein</fullName>
    </submittedName>
</protein>
<accession>A0A1B9H2S2</accession>